<comment type="caution">
    <text evidence="1">The sequence shown here is derived from an EMBL/GenBank/DDBJ whole genome shotgun (WGS) entry which is preliminary data.</text>
</comment>
<accession>A0ABW4Q1Z7</accession>
<protein>
    <submittedName>
        <fullName evidence="1">Uncharacterized protein</fullName>
    </submittedName>
</protein>
<reference evidence="2" key="1">
    <citation type="journal article" date="2019" name="Int. J. Syst. Evol. Microbiol.">
        <title>The Global Catalogue of Microorganisms (GCM) 10K type strain sequencing project: providing services to taxonomists for standard genome sequencing and annotation.</title>
        <authorList>
            <consortium name="The Broad Institute Genomics Platform"/>
            <consortium name="The Broad Institute Genome Sequencing Center for Infectious Disease"/>
            <person name="Wu L."/>
            <person name="Ma J."/>
        </authorList>
    </citation>
    <scope>NUCLEOTIDE SEQUENCE [LARGE SCALE GENOMIC DNA]</scope>
    <source>
        <strain evidence="2">JCM 11650</strain>
    </source>
</reference>
<proteinExistence type="predicted"/>
<evidence type="ECO:0000313" key="2">
    <source>
        <dbReference type="Proteomes" id="UP001597280"/>
    </source>
</evidence>
<dbReference type="EMBL" id="JBHUFL010000003">
    <property type="protein sequence ID" value="MFD1836435.1"/>
    <property type="molecule type" value="Genomic_DNA"/>
</dbReference>
<evidence type="ECO:0000313" key="1">
    <source>
        <dbReference type="EMBL" id="MFD1836435.1"/>
    </source>
</evidence>
<gene>
    <name evidence="1" type="ORF">ACFSDA_15325</name>
</gene>
<dbReference type="RefSeq" id="WP_343905907.1">
    <property type="nucleotide sequence ID" value="NZ_BAAAIS010000003.1"/>
</dbReference>
<dbReference type="Proteomes" id="UP001597280">
    <property type="component" value="Unassembled WGS sequence"/>
</dbReference>
<organism evidence="1 2">
    <name type="scientific">Brachybacterium rhamnosum</name>
    <dbReference type="NCBI Taxonomy" id="173361"/>
    <lineage>
        <taxon>Bacteria</taxon>
        <taxon>Bacillati</taxon>
        <taxon>Actinomycetota</taxon>
        <taxon>Actinomycetes</taxon>
        <taxon>Micrococcales</taxon>
        <taxon>Dermabacteraceae</taxon>
        <taxon>Brachybacterium</taxon>
    </lineage>
</organism>
<sequence>MKKPASTGWLDVSALLVNGWAGKAYLARRETVVMLRLHALAATSATSGGVITLPTGFRPVSIGSSTERPLLHTTAPAIRRAYFAGATLTVSAYQAADQLYGDIRFDTADAWPSSYPEVSV</sequence>
<keyword evidence="2" id="KW-1185">Reference proteome</keyword>
<name>A0ABW4Q1Z7_9MICO</name>